<evidence type="ECO:0000313" key="3">
    <source>
        <dbReference type="EMBL" id="HII83438.1"/>
    </source>
</evidence>
<accession>A0A2H4VNP5</accession>
<proteinExistence type="predicted"/>
<dbReference type="RefSeq" id="WP_100906391.1">
    <property type="nucleotide sequence ID" value="NZ_CP017766.1"/>
</dbReference>
<evidence type="ECO:0000313" key="7">
    <source>
        <dbReference type="Proteomes" id="UP000591058"/>
    </source>
</evidence>
<dbReference type="KEGG" id="msub:BK009_02905"/>
<dbReference type="Proteomes" id="UP000591058">
    <property type="component" value="Unassembled WGS sequence"/>
</dbReference>
<dbReference type="EMBL" id="JABBYL010000001">
    <property type="protein sequence ID" value="NMO08297.1"/>
    <property type="molecule type" value="Genomic_DNA"/>
</dbReference>
<reference evidence="4 7" key="3">
    <citation type="submission" date="2020-04" db="EMBL/GenBank/DDBJ databases">
        <title>Draft genome of Methanobacterium subterraneum isolated from animal feces.</title>
        <authorList>
            <person name="Ouboter H.T."/>
            <person name="Berger S."/>
            <person name="Gungor E."/>
            <person name="Jetten M.S.M."/>
            <person name="Welte C.U."/>
        </authorList>
    </citation>
    <scope>NUCLEOTIDE SEQUENCE [LARGE SCALE GENOMIC DNA]</scope>
    <source>
        <strain evidence="4">HO_2020</strain>
    </source>
</reference>
<organism evidence="2 5">
    <name type="scientific">Methanobacterium subterraneum</name>
    <dbReference type="NCBI Taxonomy" id="59277"/>
    <lineage>
        <taxon>Archaea</taxon>
        <taxon>Methanobacteriati</taxon>
        <taxon>Methanobacteriota</taxon>
        <taxon>Methanomada group</taxon>
        <taxon>Methanobacteria</taxon>
        <taxon>Methanobacteriales</taxon>
        <taxon>Methanobacteriaceae</taxon>
        <taxon>Methanobacterium</taxon>
    </lineage>
</organism>
<keyword evidence="5" id="KW-1185">Reference proteome</keyword>
<protein>
    <submittedName>
        <fullName evidence="3">DUF2188 domain-containing protein</fullName>
    </submittedName>
    <submittedName>
        <fullName evidence="2">ETC complex I subunit</fullName>
    </submittedName>
</protein>
<dbReference type="OrthoDB" id="68606at2157"/>
<reference evidence="5 6" key="1">
    <citation type="submission" date="2016-10" db="EMBL/GenBank/DDBJ databases">
        <title>Comparative genomics between deep and shallow subseafloor isolates.</title>
        <authorList>
            <person name="Ishii S."/>
            <person name="Miller J.R."/>
            <person name="Sutton G."/>
            <person name="Suzuki S."/>
            <person name="Methe B."/>
            <person name="Inagaki F."/>
            <person name="Imachi H."/>
        </authorList>
    </citation>
    <scope>NUCLEOTIDE SEQUENCE [LARGE SCALE GENOMIC DNA]</scope>
    <source>
        <strain evidence="2 5">A8p</strain>
        <strain evidence="1 6">MO-MB1</strain>
    </source>
</reference>
<gene>
    <name evidence="1" type="ORF">BK007_10575</name>
    <name evidence="2" type="ORF">BK009_02905</name>
    <name evidence="3" type="ORF">HA271_01060</name>
    <name evidence="4" type="ORF">HG719_00415</name>
</gene>
<evidence type="ECO:0000313" key="4">
    <source>
        <dbReference type="EMBL" id="NMO08297.1"/>
    </source>
</evidence>
<dbReference type="AlphaFoldDB" id="A0A2H4VNP5"/>
<dbReference type="Proteomes" id="UP000232806">
    <property type="component" value="Chromosome"/>
</dbReference>
<dbReference type="EMBL" id="CP017766">
    <property type="protein sequence ID" value="AUB56413.1"/>
    <property type="molecule type" value="Genomic_DNA"/>
</dbReference>
<dbReference type="Proteomes" id="UP000586031">
    <property type="component" value="Unassembled WGS sequence"/>
</dbReference>
<dbReference type="Pfam" id="PF09954">
    <property type="entry name" value="DUF2188"/>
    <property type="match status" value="1"/>
</dbReference>
<evidence type="ECO:0000313" key="5">
    <source>
        <dbReference type="Proteomes" id="UP000232631"/>
    </source>
</evidence>
<evidence type="ECO:0000313" key="2">
    <source>
        <dbReference type="EMBL" id="AUB59717.1"/>
    </source>
</evidence>
<dbReference type="EMBL" id="DUHE01000030">
    <property type="protein sequence ID" value="HII83438.1"/>
    <property type="molecule type" value="Genomic_DNA"/>
</dbReference>
<evidence type="ECO:0000313" key="1">
    <source>
        <dbReference type="EMBL" id="AUB56413.1"/>
    </source>
</evidence>
<dbReference type="Proteomes" id="UP000232631">
    <property type="component" value="Chromosome"/>
</dbReference>
<dbReference type="GeneID" id="35125397"/>
<name>A0A2H4VNP5_9EURY</name>
<sequence length="72" mass="8084">MAANIHVVTGRRGGWDVKRDGAVKASGNFDSKEKAIEFAEEEGKRYNVEVFIHNEDGKIEKRESFGKNLYPG</sequence>
<dbReference type="InterPro" id="IPR018691">
    <property type="entry name" value="DUF2188"/>
</dbReference>
<dbReference type="EMBL" id="CP017768">
    <property type="protein sequence ID" value="AUB59717.1"/>
    <property type="molecule type" value="Genomic_DNA"/>
</dbReference>
<accession>A0A2H4VE84</accession>
<evidence type="ECO:0000313" key="6">
    <source>
        <dbReference type="Proteomes" id="UP000232806"/>
    </source>
</evidence>
<reference evidence="3" key="2">
    <citation type="journal article" date="2020" name="bioRxiv">
        <title>A rank-normalized archaeal taxonomy based on genome phylogeny resolves widespread incomplete and uneven classifications.</title>
        <authorList>
            <person name="Rinke C."/>
            <person name="Chuvochina M."/>
            <person name="Mussig A.J."/>
            <person name="Chaumeil P.-A."/>
            <person name="Waite D.W."/>
            <person name="Whitman W.B."/>
            <person name="Parks D.H."/>
            <person name="Hugenholtz P."/>
        </authorList>
    </citation>
    <scope>NUCLEOTIDE SEQUENCE</scope>
    <source>
        <strain evidence="3">UBA11802</strain>
    </source>
</reference>